<dbReference type="SMART" id="SM00355">
    <property type="entry name" value="ZnF_C2H2"/>
    <property type="match status" value="1"/>
</dbReference>
<feature type="compositionally biased region" description="Polar residues" evidence="3">
    <location>
        <begin position="883"/>
        <end position="893"/>
    </location>
</feature>
<feature type="domain" description="C2H2-type" evidence="4">
    <location>
        <begin position="175"/>
        <end position="203"/>
    </location>
</feature>
<keyword evidence="2" id="KW-0175">Coiled coil</keyword>
<dbReference type="GO" id="GO:0008270">
    <property type="term" value="F:zinc ion binding"/>
    <property type="evidence" value="ECO:0007669"/>
    <property type="project" value="UniProtKB-KW"/>
</dbReference>
<reference evidence="5" key="2">
    <citation type="journal article" date="2021" name="World Allergy Organ. J.">
        <title>Chromosome-level assembly of Dermatophagoides farinae genome and transcriptome reveals two novel allergens Der f 37 and Der f 39.</title>
        <authorList>
            <person name="Chen J."/>
            <person name="Cai Z."/>
            <person name="Fan D."/>
            <person name="Hu J."/>
            <person name="Hou Y."/>
            <person name="He Y."/>
            <person name="Zhang Z."/>
            <person name="Zhao Z."/>
            <person name="Gao P."/>
            <person name="Hu W."/>
            <person name="Sun J."/>
            <person name="Li J."/>
            <person name="Ji K."/>
        </authorList>
    </citation>
    <scope>NUCLEOTIDE SEQUENCE</scope>
    <source>
        <strain evidence="5">JKM2019</strain>
    </source>
</reference>
<feature type="coiled-coil region" evidence="2">
    <location>
        <begin position="80"/>
        <end position="120"/>
    </location>
</feature>
<dbReference type="InterPro" id="IPR013087">
    <property type="entry name" value="Znf_C2H2_type"/>
</dbReference>
<feature type="region of interest" description="Disordered" evidence="3">
    <location>
        <begin position="819"/>
        <end position="838"/>
    </location>
</feature>
<evidence type="ECO:0000256" key="2">
    <source>
        <dbReference type="SAM" id="Coils"/>
    </source>
</evidence>
<feature type="compositionally biased region" description="Polar residues" evidence="3">
    <location>
        <begin position="914"/>
        <end position="929"/>
    </location>
</feature>
<protein>
    <recommendedName>
        <fullName evidence="4">C2H2-type domain-containing protein</fullName>
    </recommendedName>
</protein>
<feature type="compositionally biased region" description="Basic and acidic residues" evidence="3">
    <location>
        <begin position="451"/>
        <end position="476"/>
    </location>
</feature>
<keyword evidence="1" id="KW-0479">Metal-binding</keyword>
<feature type="region of interest" description="Disordered" evidence="3">
    <location>
        <begin position="584"/>
        <end position="638"/>
    </location>
</feature>
<dbReference type="EMBL" id="SDOV01000001">
    <property type="protein sequence ID" value="KAH7646055.1"/>
    <property type="molecule type" value="Genomic_DNA"/>
</dbReference>
<feature type="compositionally biased region" description="Low complexity" evidence="3">
    <location>
        <begin position="763"/>
        <end position="776"/>
    </location>
</feature>
<keyword evidence="1" id="KW-0862">Zinc</keyword>
<evidence type="ECO:0000256" key="1">
    <source>
        <dbReference type="PROSITE-ProRule" id="PRU00042"/>
    </source>
</evidence>
<accession>A0A9D4PA60</accession>
<organism evidence="5">
    <name type="scientific">Dermatophagoides farinae</name>
    <name type="common">American house dust mite</name>
    <dbReference type="NCBI Taxonomy" id="6954"/>
    <lineage>
        <taxon>Eukaryota</taxon>
        <taxon>Metazoa</taxon>
        <taxon>Ecdysozoa</taxon>
        <taxon>Arthropoda</taxon>
        <taxon>Chelicerata</taxon>
        <taxon>Arachnida</taxon>
        <taxon>Acari</taxon>
        <taxon>Acariformes</taxon>
        <taxon>Sarcoptiformes</taxon>
        <taxon>Astigmata</taxon>
        <taxon>Psoroptidia</taxon>
        <taxon>Analgoidea</taxon>
        <taxon>Pyroglyphidae</taxon>
        <taxon>Dermatophagoidinae</taxon>
        <taxon>Dermatophagoides</taxon>
    </lineage>
</organism>
<feature type="region of interest" description="Disordered" evidence="3">
    <location>
        <begin position="762"/>
        <end position="784"/>
    </location>
</feature>
<dbReference type="Proteomes" id="UP000828236">
    <property type="component" value="Unassembled WGS sequence"/>
</dbReference>
<name>A0A9D4PA60_DERFA</name>
<feature type="region of interest" description="Disordered" evidence="3">
    <location>
        <begin position="881"/>
        <end position="940"/>
    </location>
</feature>
<feature type="region of interest" description="Disordered" evidence="3">
    <location>
        <begin position="672"/>
        <end position="697"/>
    </location>
</feature>
<proteinExistence type="predicted"/>
<gene>
    <name evidence="5" type="ORF">HUG17_1593</name>
</gene>
<comment type="caution">
    <text evidence="5">The sequence shown here is derived from an EMBL/GenBank/DDBJ whole genome shotgun (WGS) entry which is preliminary data.</text>
</comment>
<feature type="compositionally biased region" description="Acidic residues" evidence="3">
    <location>
        <begin position="676"/>
        <end position="688"/>
    </location>
</feature>
<dbReference type="AlphaFoldDB" id="A0A9D4PA60"/>
<keyword evidence="1" id="KW-0863">Zinc-finger</keyword>
<reference evidence="5" key="1">
    <citation type="submission" date="2020-06" db="EMBL/GenBank/DDBJ databases">
        <authorList>
            <person name="Ji K."/>
            <person name="Li J."/>
        </authorList>
    </citation>
    <scope>NUCLEOTIDE SEQUENCE</scope>
    <source>
        <strain evidence="5">JKM2019</strain>
        <tissue evidence="5">Whole body</tissue>
    </source>
</reference>
<dbReference type="PROSITE" id="PS00028">
    <property type="entry name" value="ZINC_FINGER_C2H2_1"/>
    <property type="match status" value="1"/>
</dbReference>
<feature type="compositionally biased region" description="Basic and acidic residues" evidence="3">
    <location>
        <begin position="584"/>
        <end position="609"/>
    </location>
</feature>
<feature type="compositionally biased region" description="Low complexity" evidence="3">
    <location>
        <begin position="930"/>
        <end position="940"/>
    </location>
</feature>
<evidence type="ECO:0000313" key="5">
    <source>
        <dbReference type="EMBL" id="KAH7646055.1"/>
    </source>
</evidence>
<feature type="coiled-coil region" evidence="2">
    <location>
        <begin position="251"/>
        <end position="314"/>
    </location>
</feature>
<evidence type="ECO:0000256" key="3">
    <source>
        <dbReference type="SAM" id="MobiDB-lite"/>
    </source>
</evidence>
<dbReference type="PROSITE" id="PS50157">
    <property type="entry name" value="ZINC_FINGER_C2H2_2"/>
    <property type="match status" value="1"/>
</dbReference>
<feature type="region of interest" description="Disordered" evidence="3">
    <location>
        <begin position="441"/>
        <end position="476"/>
    </location>
</feature>
<feature type="compositionally biased region" description="Low complexity" evidence="3">
    <location>
        <begin position="894"/>
        <end position="913"/>
    </location>
</feature>
<evidence type="ECO:0000259" key="4">
    <source>
        <dbReference type="PROSITE" id="PS50157"/>
    </source>
</evidence>
<feature type="compositionally biased region" description="Basic and acidic residues" evidence="3">
    <location>
        <begin position="618"/>
        <end position="631"/>
    </location>
</feature>
<sequence>MNRLNLNELDQQLINCTMGSKSNSSISYGQLYDIARSIIAIDFDQTINLNNKSSNDGKNSDHDELEKTLTKILQLCQTIINFLLADIRRLEVDRTELTNRNNLIQENRKLRKLLQLQQKAIIYRRMNFLSITNSPDHESIIDQNGNNGNNDDNSLYSLDQLPTDSKSSCLNSSKIQCSYCSKIFSDSQAFTKHLQLRHFSSNIDDPSQSLQSSVASNLSFVQRILQQHCCLKQQQQELLQSSDMSVSDNKIEELCSEIDILKDKLSKTETQLNEEKCARRTLENDLKNNFQEQIQSIKTKLENKIKKIQLHQRQHTKIDHNNYQEELMDKNHNEKSQQQKSNVHSKMDNMANKMEIFENEQKMITPAELITKSNETENEPSKLEPMIVTEESQLKNSENGKQIANEDDDKKLKQNLRMELISQLTTKREQRQKQIPVSTEINHTKKLQQTNKEENNDSEFSTKKLETKSLKQPTDKAVEKNTKNKNEMQLNIVKKDYVDKEQTKADIFNSIETRIKSYLDKENEIEKGQKENITDENQFHQAMKRIHEDRNLLIQQSRHDYDFVQIETSIRDMIDMKLKNEIQENDSHPNSDQTKEEEKAQSLENKIEIIEIGTKMKKSPEPEKKKDDTNSTKELLNGTNNLKSILKDPTKMGHNKRNITFNNEVIEFEISPLASDNDDDDDDDDWTPTDDHLPMESVESEIEIINTNEDNRVQSMNNSKRMFIIGDDLNLTFRGDQKSSTTFEGEKIFLNNDDDEKQKLQEISSISSSTTSSTTSSEDENEQVIRKTPINEPINSYNQQNIQQVIKVDVHGKSLLVNSNENSPIPVPAKRKNVPQPFTTTTFNHALNSLLDNDNEKIDKSNNEQTRRVSELAELIEKKLQSPARSSLSQNSTKKLPPLGSLSNLKKSSTSSSDNQSIIAPTGNVTSTKSDSSFLNNTNLNSRNNILDAYDLYEF</sequence>